<sequence>MYQKVYPSVSGMVAVGQDPGGDKGVSDTSTTFSRSMNSVKLSGESTSKKFSSPASNSWRSRCRRQWFR</sequence>
<protein>
    <submittedName>
        <fullName evidence="1">Uncharacterized protein</fullName>
    </submittedName>
</protein>
<reference evidence="1 2" key="1">
    <citation type="journal article" date="2018" name="Front. Plant Sci.">
        <title>Red Clover (Trifolium pratense) and Zigzag Clover (T. medium) - A Picture of Genomic Similarities and Differences.</title>
        <authorList>
            <person name="Dluhosova J."/>
            <person name="Istvanek J."/>
            <person name="Nedelnik J."/>
            <person name="Repkova J."/>
        </authorList>
    </citation>
    <scope>NUCLEOTIDE SEQUENCE [LARGE SCALE GENOMIC DNA]</scope>
    <source>
        <strain evidence="2">cv. 10/8</strain>
        <tissue evidence="1">Leaf</tissue>
    </source>
</reference>
<dbReference type="EMBL" id="LXQA010114534">
    <property type="protein sequence ID" value="MCI19377.1"/>
    <property type="molecule type" value="Genomic_DNA"/>
</dbReference>
<dbReference type="AlphaFoldDB" id="A0A392Q655"/>
<accession>A0A392Q655</accession>
<comment type="caution">
    <text evidence="1">The sequence shown here is derived from an EMBL/GenBank/DDBJ whole genome shotgun (WGS) entry which is preliminary data.</text>
</comment>
<keyword evidence="2" id="KW-1185">Reference proteome</keyword>
<evidence type="ECO:0000313" key="1">
    <source>
        <dbReference type="EMBL" id="MCI19377.1"/>
    </source>
</evidence>
<organism evidence="1 2">
    <name type="scientific">Trifolium medium</name>
    <dbReference type="NCBI Taxonomy" id="97028"/>
    <lineage>
        <taxon>Eukaryota</taxon>
        <taxon>Viridiplantae</taxon>
        <taxon>Streptophyta</taxon>
        <taxon>Embryophyta</taxon>
        <taxon>Tracheophyta</taxon>
        <taxon>Spermatophyta</taxon>
        <taxon>Magnoliopsida</taxon>
        <taxon>eudicotyledons</taxon>
        <taxon>Gunneridae</taxon>
        <taxon>Pentapetalae</taxon>
        <taxon>rosids</taxon>
        <taxon>fabids</taxon>
        <taxon>Fabales</taxon>
        <taxon>Fabaceae</taxon>
        <taxon>Papilionoideae</taxon>
        <taxon>50 kb inversion clade</taxon>
        <taxon>NPAAA clade</taxon>
        <taxon>Hologalegina</taxon>
        <taxon>IRL clade</taxon>
        <taxon>Trifolieae</taxon>
        <taxon>Trifolium</taxon>
    </lineage>
</organism>
<name>A0A392Q655_9FABA</name>
<proteinExistence type="predicted"/>
<evidence type="ECO:0000313" key="2">
    <source>
        <dbReference type="Proteomes" id="UP000265520"/>
    </source>
</evidence>
<dbReference type="Proteomes" id="UP000265520">
    <property type="component" value="Unassembled WGS sequence"/>
</dbReference>